<reference evidence="6 8" key="1">
    <citation type="submission" date="2018-02" db="EMBL/GenBank/DDBJ databases">
        <title>Reclassifiation of [Polyangium] brachysporum DSM 7029 as Guopingzhaonella breviflexa gen. nov., sp. nov., a member of the family Comamonadaceae.</title>
        <authorList>
            <person name="Tang B."/>
        </authorList>
    </citation>
    <scope>NUCLEOTIDE SEQUENCE [LARGE SCALE GENOMIC DNA]</scope>
    <source>
        <strain evidence="6 8">DSM 15344</strain>
    </source>
</reference>
<dbReference type="InterPro" id="IPR036390">
    <property type="entry name" value="WH_DNA-bd_sf"/>
</dbReference>
<protein>
    <submittedName>
        <fullName evidence="6">GntR family transcriptional regulator</fullName>
    </submittedName>
</protein>
<evidence type="ECO:0000313" key="7">
    <source>
        <dbReference type="EMBL" id="TCP02432.1"/>
    </source>
</evidence>
<dbReference type="Pfam" id="PF00392">
    <property type="entry name" value="GntR"/>
    <property type="match status" value="1"/>
</dbReference>
<dbReference type="Gene3D" id="1.20.120.530">
    <property type="entry name" value="GntR ligand-binding domain-like"/>
    <property type="match status" value="1"/>
</dbReference>
<dbReference type="RefSeq" id="WP_104357264.1">
    <property type="nucleotide sequence ID" value="NZ_CP064338.1"/>
</dbReference>
<dbReference type="InterPro" id="IPR036388">
    <property type="entry name" value="WH-like_DNA-bd_sf"/>
</dbReference>
<dbReference type="OrthoDB" id="5343379at2"/>
<evidence type="ECO:0000313" key="6">
    <source>
        <dbReference type="EMBL" id="PPE69897.1"/>
    </source>
</evidence>
<keyword evidence="2" id="KW-0238">DNA-binding</keyword>
<evidence type="ECO:0000313" key="8">
    <source>
        <dbReference type="Proteomes" id="UP000239406"/>
    </source>
</evidence>
<dbReference type="EMBL" id="PSNY01000008">
    <property type="protein sequence ID" value="PPE69897.1"/>
    <property type="molecule type" value="Genomic_DNA"/>
</dbReference>
<dbReference type="SUPFAM" id="SSF48008">
    <property type="entry name" value="GntR ligand-binding domain-like"/>
    <property type="match status" value="1"/>
</dbReference>
<feature type="region of interest" description="Disordered" evidence="4">
    <location>
        <begin position="1"/>
        <end position="25"/>
    </location>
</feature>
<keyword evidence="8" id="KW-1185">Reference proteome</keyword>
<dbReference type="SUPFAM" id="SSF46785">
    <property type="entry name" value="Winged helix' DNA-binding domain"/>
    <property type="match status" value="1"/>
</dbReference>
<evidence type="ECO:0000256" key="4">
    <source>
        <dbReference type="SAM" id="MobiDB-lite"/>
    </source>
</evidence>
<evidence type="ECO:0000259" key="5">
    <source>
        <dbReference type="PROSITE" id="PS50949"/>
    </source>
</evidence>
<evidence type="ECO:0000313" key="9">
    <source>
        <dbReference type="Proteomes" id="UP000294772"/>
    </source>
</evidence>
<dbReference type="PANTHER" id="PTHR43537">
    <property type="entry name" value="TRANSCRIPTIONAL REGULATOR, GNTR FAMILY"/>
    <property type="match status" value="1"/>
</dbReference>
<sequence>MEQTLATRDVPPGRERTRERAPTLSEELRENLEEQILNGTLRPGTRLDEAELVERYKVSRTPVREALRALAGTGLVEMKGTNGVYVTSLSMPVILEMFQMMSVLEGLCARYAARRATPAQRRRLQELQEQLRGLVDSDNRDLFYEVNQHFHDALYDASNTHYLAAQTRLLRKRVAFYRRHVTYHPGRMRSTIGEHQAILDAIERHDPEAAFSAAANHVTLLQDDMVDLISAVSSQLPG</sequence>
<dbReference type="SMART" id="SM00895">
    <property type="entry name" value="FCD"/>
    <property type="match status" value="1"/>
</dbReference>
<evidence type="ECO:0000256" key="3">
    <source>
        <dbReference type="ARBA" id="ARBA00023163"/>
    </source>
</evidence>
<dbReference type="PANTHER" id="PTHR43537:SF49">
    <property type="entry name" value="TRANSCRIPTIONAL REGULATORY PROTEIN"/>
    <property type="match status" value="1"/>
</dbReference>
<feature type="compositionally biased region" description="Basic and acidic residues" evidence="4">
    <location>
        <begin position="11"/>
        <end position="25"/>
    </location>
</feature>
<reference evidence="7 9" key="2">
    <citation type="submission" date="2019-03" db="EMBL/GenBank/DDBJ databases">
        <title>Genomic Encyclopedia of Type Strains, Phase IV (KMG-IV): sequencing the most valuable type-strain genomes for metagenomic binning, comparative biology and taxonomic classification.</title>
        <authorList>
            <person name="Goeker M."/>
        </authorList>
    </citation>
    <scope>NUCLEOTIDE SEQUENCE [LARGE SCALE GENOMIC DNA]</scope>
    <source>
        <strain evidence="7 9">DSM 15264</strain>
    </source>
</reference>
<dbReference type="Proteomes" id="UP000239406">
    <property type="component" value="Unassembled WGS sequence"/>
</dbReference>
<keyword evidence="3" id="KW-0804">Transcription</keyword>
<dbReference type="GO" id="GO:0003677">
    <property type="term" value="F:DNA binding"/>
    <property type="evidence" value="ECO:0007669"/>
    <property type="project" value="UniProtKB-KW"/>
</dbReference>
<gene>
    <name evidence="6" type="ORF">C1702_08470</name>
    <name evidence="7" type="ORF">EV676_11618</name>
</gene>
<accession>A0A2S5T4U2</accession>
<keyword evidence="1" id="KW-0805">Transcription regulation</keyword>
<dbReference type="Proteomes" id="UP000294772">
    <property type="component" value="Unassembled WGS sequence"/>
</dbReference>
<organism evidence="6 8">
    <name type="scientific">Caldimonas thermodepolymerans</name>
    <dbReference type="NCBI Taxonomy" id="215580"/>
    <lineage>
        <taxon>Bacteria</taxon>
        <taxon>Pseudomonadati</taxon>
        <taxon>Pseudomonadota</taxon>
        <taxon>Betaproteobacteria</taxon>
        <taxon>Burkholderiales</taxon>
        <taxon>Sphaerotilaceae</taxon>
        <taxon>Caldimonas</taxon>
    </lineage>
</organism>
<dbReference type="InterPro" id="IPR000524">
    <property type="entry name" value="Tscrpt_reg_HTH_GntR"/>
</dbReference>
<evidence type="ECO:0000256" key="2">
    <source>
        <dbReference type="ARBA" id="ARBA00023125"/>
    </source>
</evidence>
<proteinExistence type="predicted"/>
<comment type="caution">
    <text evidence="6">The sequence shown here is derived from an EMBL/GenBank/DDBJ whole genome shotgun (WGS) entry which is preliminary data.</text>
</comment>
<dbReference type="CDD" id="cd07377">
    <property type="entry name" value="WHTH_GntR"/>
    <property type="match status" value="1"/>
</dbReference>
<dbReference type="AlphaFoldDB" id="A0A2S5T4U2"/>
<dbReference type="PROSITE" id="PS50949">
    <property type="entry name" value="HTH_GNTR"/>
    <property type="match status" value="1"/>
</dbReference>
<dbReference type="InterPro" id="IPR011711">
    <property type="entry name" value="GntR_C"/>
</dbReference>
<dbReference type="Pfam" id="PF07729">
    <property type="entry name" value="FCD"/>
    <property type="match status" value="1"/>
</dbReference>
<dbReference type="Gene3D" id="1.10.10.10">
    <property type="entry name" value="Winged helix-like DNA-binding domain superfamily/Winged helix DNA-binding domain"/>
    <property type="match status" value="1"/>
</dbReference>
<name>A0A2S5T4U2_9BURK</name>
<dbReference type="SMART" id="SM00345">
    <property type="entry name" value="HTH_GNTR"/>
    <property type="match status" value="1"/>
</dbReference>
<feature type="domain" description="HTH gntR-type" evidence="5">
    <location>
        <begin position="22"/>
        <end position="89"/>
    </location>
</feature>
<dbReference type="EMBL" id="SLXF01000016">
    <property type="protein sequence ID" value="TCP02432.1"/>
    <property type="molecule type" value="Genomic_DNA"/>
</dbReference>
<evidence type="ECO:0000256" key="1">
    <source>
        <dbReference type="ARBA" id="ARBA00023015"/>
    </source>
</evidence>
<dbReference type="InterPro" id="IPR008920">
    <property type="entry name" value="TF_FadR/GntR_C"/>
</dbReference>
<dbReference type="GO" id="GO:0003700">
    <property type="term" value="F:DNA-binding transcription factor activity"/>
    <property type="evidence" value="ECO:0007669"/>
    <property type="project" value="InterPro"/>
</dbReference>
<dbReference type="PRINTS" id="PR00035">
    <property type="entry name" value="HTHGNTR"/>
</dbReference>